<sequence>MVAVSNYYLVHQYLLISDVALWVRAPPAMSFVFASLFGSMKTIGLGTQRENGELQEEEC</sequence>
<name>A0ACB6QLI5_9PLEO</name>
<proteinExistence type="predicted"/>
<dbReference type="Proteomes" id="UP000799755">
    <property type="component" value="Unassembled WGS sequence"/>
</dbReference>
<dbReference type="EMBL" id="MU003522">
    <property type="protein sequence ID" value="KAF2467001.1"/>
    <property type="molecule type" value="Genomic_DNA"/>
</dbReference>
<evidence type="ECO:0000313" key="2">
    <source>
        <dbReference type="Proteomes" id="UP000799755"/>
    </source>
</evidence>
<keyword evidence="2" id="KW-1185">Reference proteome</keyword>
<organism evidence="1 2">
    <name type="scientific">Lindgomyces ingoldianus</name>
    <dbReference type="NCBI Taxonomy" id="673940"/>
    <lineage>
        <taxon>Eukaryota</taxon>
        <taxon>Fungi</taxon>
        <taxon>Dikarya</taxon>
        <taxon>Ascomycota</taxon>
        <taxon>Pezizomycotina</taxon>
        <taxon>Dothideomycetes</taxon>
        <taxon>Pleosporomycetidae</taxon>
        <taxon>Pleosporales</taxon>
        <taxon>Lindgomycetaceae</taxon>
        <taxon>Lindgomyces</taxon>
    </lineage>
</organism>
<accession>A0ACB6QLI5</accession>
<evidence type="ECO:0000313" key="1">
    <source>
        <dbReference type="EMBL" id="KAF2467001.1"/>
    </source>
</evidence>
<reference evidence="1" key="1">
    <citation type="journal article" date="2020" name="Stud. Mycol.">
        <title>101 Dothideomycetes genomes: a test case for predicting lifestyles and emergence of pathogens.</title>
        <authorList>
            <person name="Haridas S."/>
            <person name="Albert R."/>
            <person name="Binder M."/>
            <person name="Bloem J."/>
            <person name="Labutti K."/>
            <person name="Salamov A."/>
            <person name="Andreopoulos B."/>
            <person name="Baker S."/>
            <person name="Barry K."/>
            <person name="Bills G."/>
            <person name="Bluhm B."/>
            <person name="Cannon C."/>
            <person name="Castanera R."/>
            <person name="Culley D."/>
            <person name="Daum C."/>
            <person name="Ezra D."/>
            <person name="Gonzalez J."/>
            <person name="Henrissat B."/>
            <person name="Kuo A."/>
            <person name="Liang C."/>
            <person name="Lipzen A."/>
            <person name="Lutzoni F."/>
            <person name="Magnuson J."/>
            <person name="Mondo S."/>
            <person name="Nolan M."/>
            <person name="Ohm R."/>
            <person name="Pangilinan J."/>
            <person name="Park H.-J."/>
            <person name="Ramirez L."/>
            <person name="Alfaro M."/>
            <person name="Sun H."/>
            <person name="Tritt A."/>
            <person name="Yoshinaga Y."/>
            <person name="Zwiers L.-H."/>
            <person name="Turgeon B."/>
            <person name="Goodwin S."/>
            <person name="Spatafora J."/>
            <person name="Crous P."/>
            <person name="Grigoriev I."/>
        </authorList>
    </citation>
    <scope>NUCLEOTIDE SEQUENCE</scope>
    <source>
        <strain evidence="1">ATCC 200398</strain>
    </source>
</reference>
<comment type="caution">
    <text evidence="1">The sequence shown here is derived from an EMBL/GenBank/DDBJ whole genome shotgun (WGS) entry which is preliminary data.</text>
</comment>
<gene>
    <name evidence="1" type="ORF">BDR25DRAFT_359052</name>
</gene>
<protein>
    <submittedName>
        <fullName evidence="1">Uncharacterized protein</fullName>
    </submittedName>
</protein>